<dbReference type="Gene3D" id="2.70.70.10">
    <property type="entry name" value="Glucose Permease (Domain IIA)"/>
    <property type="match status" value="1"/>
</dbReference>
<feature type="compositionally biased region" description="Basic residues" evidence="1">
    <location>
        <begin position="586"/>
        <end position="607"/>
    </location>
</feature>
<evidence type="ECO:0000259" key="3">
    <source>
        <dbReference type="Pfam" id="PF01551"/>
    </source>
</evidence>
<comment type="caution">
    <text evidence="4">The sequence shown here is derived from an EMBL/GenBank/DDBJ whole genome shotgun (WGS) entry which is preliminary data.</text>
</comment>
<dbReference type="SUPFAM" id="SSF51261">
    <property type="entry name" value="Duplicated hybrid motif"/>
    <property type="match status" value="1"/>
</dbReference>
<feature type="domain" description="M23ase beta-sheet core" evidence="3">
    <location>
        <begin position="60"/>
        <end position="128"/>
    </location>
</feature>
<dbReference type="RefSeq" id="WP_116846261.1">
    <property type="nucleotide sequence ID" value="NZ_QTJU01000001.1"/>
</dbReference>
<sequence length="607" mass="67388">MKQLLKQYLFFSGCVLGLLTVVTAQAQVPPPAIANSYFRDPLGIPISLAANFGEIRKGHYHMGLDIRTQQKENLPVYAAAAGYISRISIEKGGFGKAIYITHPAGYTTVYVHLNKFYDSLDRYVQAKQYTDKSWEQDCDIPAGLFPVAKGQFIAWSGNTGASQGPHLHFEIRDNKTGNNLNPLLFPSLGVEDATPPAIYGLYWYNRNYSTYQTEPKRILLKRQGGDYVSTQQVVKVGSQRISLGIRAEDKTSSSSFMFGIYQASVLLDDSLQSSFALNGFSYNDTRYINACVDYTTWVTKGTPIQHLSRLPGNELPVFTTNEEGGMLQLKDSLPHQVNIEVKDAAGNTSRVHFTVQYDPALQENLFFTMNGIPLQPNTAGNVTSENVKVHFGEFCLYDAVNFVLAETPNKGWPYASVQAQLHNYKVPVHEPYTVSLKLSRPELAQYADKIVMVQQSPVARAAIKPIREGDWFTGSFKSLGSVQLVIDNEPPSAQPTNFANGTHVGLNSTLHLRCGDNIDVKKVAVTVDGNWLLFTHSYGDYVYAMDDHFPLGEHTVRVTVTDLAGNVTVKEYTLTKEDRNIAAPVKRSKKHSSGKKKSNGSSSKRRK</sequence>
<evidence type="ECO:0000313" key="4">
    <source>
        <dbReference type="EMBL" id="RFM30506.1"/>
    </source>
</evidence>
<keyword evidence="5" id="KW-1185">Reference proteome</keyword>
<keyword evidence="2" id="KW-0732">Signal</keyword>
<dbReference type="GO" id="GO:0004222">
    <property type="term" value="F:metalloendopeptidase activity"/>
    <property type="evidence" value="ECO:0007669"/>
    <property type="project" value="TreeGrafter"/>
</dbReference>
<evidence type="ECO:0000256" key="1">
    <source>
        <dbReference type="SAM" id="MobiDB-lite"/>
    </source>
</evidence>
<dbReference type="InterPro" id="IPR050570">
    <property type="entry name" value="Cell_wall_metabolism_enzyme"/>
</dbReference>
<dbReference type="Gene3D" id="2.60.40.10">
    <property type="entry name" value="Immunoglobulins"/>
    <property type="match status" value="1"/>
</dbReference>
<feature type="region of interest" description="Disordered" evidence="1">
    <location>
        <begin position="578"/>
        <end position="607"/>
    </location>
</feature>
<feature type="signal peptide" evidence="2">
    <location>
        <begin position="1"/>
        <end position="26"/>
    </location>
</feature>
<gene>
    <name evidence="4" type="ORF">DXN05_05995</name>
</gene>
<evidence type="ECO:0000313" key="5">
    <source>
        <dbReference type="Proteomes" id="UP000261284"/>
    </source>
</evidence>
<dbReference type="Pfam" id="PF01551">
    <property type="entry name" value="Peptidase_M23"/>
    <property type="match status" value="2"/>
</dbReference>
<dbReference type="Proteomes" id="UP000261284">
    <property type="component" value="Unassembled WGS sequence"/>
</dbReference>
<dbReference type="InterPro" id="IPR011055">
    <property type="entry name" value="Dup_hybrid_motif"/>
</dbReference>
<evidence type="ECO:0000256" key="2">
    <source>
        <dbReference type="SAM" id="SignalP"/>
    </source>
</evidence>
<name>A0A3E1NRD8_9BACT</name>
<organism evidence="4 5">
    <name type="scientific">Deminuibacter soli</name>
    <dbReference type="NCBI Taxonomy" id="2291815"/>
    <lineage>
        <taxon>Bacteria</taxon>
        <taxon>Pseudomonadati</taxon>
        <taxon>Bacteroidota</taxon>
        <taxon>Chitinophagia</taxon>
        <taxon>Chitinophagales</taxon>
        <taxon>Chitinophagaceae</taxon>
        <taxon>Deminuibacter</taxon>
    </lineage>
</organism>
<dbReference type="EMBL" id="QTJU01000001">
    <property type="protein sequence ID" value="RFM30506.1"/>
    <property type="molecule type" value="Genomic_DNA"/>
</dbReference>
<dbReference type="CDD" id="cd12797">
    <property type="entry name" value="M23_peptidase"/>
    <property type="match status" value="1"/>
</dbReference>
<proteinExistence type="predicted"/>
<dbReference type="PANTHER" id="PTHR21666:SF270">
    <property type="entry name" value="MUREIN HYDROLASE ACTIVATOR ENVC"/>
    <property type="match status" value="1"/>
</dbReference>
<protein>
    <submittedName>
        <fullName evidence="4">M23 family peptidase</fullName>
    </submittedName>
</protein>
<feature type="domain" description="M23ase beta-sheet core" evidence="3">
    <location>
        <begin position="147"/>
        <end position="180"/>
    </location>
</feature>
<dbReference type="PANTHER" id="PTHR21666">
    <property type="entry name" value="PEPTIDASE-RELATED"/>
    <property type="match status" value="1"/>
</dbReference>
<feature type="chain" id="PRO_5017619608" evidence="2">
    <location>
        <begin position="27"/>
        <end position="607"/>
    </location>
</feature>
<dbReference type="InterPro" id="IPR016047">
    <property type="entry name" value="M23ase_b-sheet_dom"/>
</dbReference>
<dbReference type="AlphaFoldDB" id="A0A3E1NRD8"/>
<reference evidence="4 5" key="1">
    <citation type="submission" date="2018-08" db="EMBL/GenBank/DDBJ databases">
        <title>Chitinophagaceae sp. K23C18032701, a novel bacterium isolated from forest soil.</title>
        <authorList>
            <person name="Wang C."/>
        </authorList>
    </citation>
    <scope>NUCLEOTIDE SEQUENCE [LARGE SCALE GENOMIC DNA]</scope>
    <source>
        <strain evidence="4 5">K23C18032701</strain>
    </source>
</reference>
<dbReference type="OrthoDB" id="9810477at2"/>
<accession>A0A3E1NRD8</accession>
<dbReference type="InterPro" id="IPR013783">
    <property type="entry name" value="Ig-like_fold"/>
</dbReference>